<dbReference type="RefSeq" id="XP_024404917.1">
    <property type="nucleotide sequence ID" value="XM_024550362.1"/>
</dbReference>
<feature type="disulfide bond" evidence="4">
    <location>
        <begin position="257"/>
        <end position="271"/>
    </location>
</feature>
<feature type="domain" description="Chitin-binding type-1" evidence="5">
    <location>
        <begin position="199"/>
        <end position="237"/>
    </location>
</feature>
<dbReference type="SMART" id="SM00270">
    <property type="entry name" value="ChtBD1"/>
    <property type="match status" value="2"/>
</dbReference>
<feature type="disulfide bond" evidence="4">
    <location>
        <begin position="208"/>
        <end position="220"/>
    </location>
</feature>
<dbReference type="EMBL" id="JPDN02000036">
    <property type="protein sequence ID" value="PON22666.1"/>
    <property type="molecule type" value="Genomic_DNA"/>
</dbReference>
<dbReference type="PROSITE" id="PS50941">
    <property type="entry name" value="CHIT_BIND_I_2"/>
    <property type="match status" value="2"/>
</dbReference>
<dbReference type="GO" id="GO:0008061">
    <property type="term" value="F:chitin binding"/>
    <property type="evidence" value="ECO:0007669"/>
    <property type="project" value="UniProtKB-UniRule"/>
</dbReference>
<dbReference type="SUPFAM" id="SSF57016">
    <property type="entry name" value="Plant lectins/antimicrobial peptides"/>
    <property type="match status" value="2"/>
</dbReference>
<dbReference type="InterPro" id="IPR001223">
    <property type="entry name" value="Glyco_hydro18_cat"/>
</dbReference>
<dbReference type="Gene3D" id="3.20.20.80">
    <property type="entry name" value="Glycosidases"/>
    <property type="match status" value="1"/>
</dbReference>
<keyword evidence="4" id="KW-1015">Disulfide bond</keyword>
<reference evidence="7 8" key="1">
    <citation type="journal article" date="2016" name="Genome Announc.">
        <title>Draft Whole-Genome Sequence of Trichoderma gamsii T6085, a Promising Biocontrol Agent of Fusarium Head Blight on Wheat.</title>
        <authorList>
            <person name="Baroncelli R."/>
            <person name="Zapparata A."/>
            <person name="Piaggeschi G."/>
            <person name="Sarrocco S."/>
            <person name="Vannacci G."/>
        </authorList>
    </citation>
    <scope>NUCLEOTIDE SEQUENCE [LARGE SCALE GENOMIC DNA]</scope>
    <source>
        <strain evidence="7 8">T6085</strain>
    </source>
</reference>
<protein>
    <recommendedName>
        <fullName evidence="2">chitinase</fullName>
        <ecNumber evidence="2">3.2.1.14</ecNumber>
    </recommendedName>
</protein>
<dbReference type="SMART" id="SM00636">
    <property type="entry name" value="Glyco_18"/>
    <property type="match status" value="1"/>
</dbReference>
<dbReference type="PANTHER" id="PTHR11177">
    <property type="entry name" value="CHITINASE"/>
    <property type="match status" value="1"/>
</dbReference>
<dbReference type="InterPro" id="IPR029070">
    <property type="entry name" value="Chitinase_insertion_sf"/>
</dbReference>
<comment type="similarity">
    <text evidence="1">Belongs to the glycosyl hydrolase 18 family. Chitinase class V subfamily.</text>
</comment>
<dbReference type="SUPFAM" id="SSF54556">
    <property type="entry name" value="Chitinase insertion domain"/>
    <property type="match status" value="1"/>
</dbReference>
<dbReference type="GO" id="GO:0008843">
    <property type="term" value="F:endochitinase activity"/>
    <property type="evidence" value="ECO:0007669"/>
    <property type="project" value="UniProtKB-EC"/>
</dbReference>
<dbReference type="CDD" id="cd00035">
    <property type="entry name" value="ChtBD1"/>
    <property type="match status" value="1"/>
</dbReference>
<dbReference type="InterPro" id="IPR001002">
    <property type="entry name" value="Chitin-bd_1"/>
</dbReference>
<dbReference type="STRING" id="398673.A0A2P4ZEG2"/>
<evidence type="ECO:0000259" key="6">
    <source>
        <dbReference type="PROSITE" id="PS51910"/>
    </source>
</evidence>
<dbReference type="EC" id="3.2.1.14" evidence="2"/>
<name>A0A2P4ZEG2_9HYPO</name>
<dbReference type="GeneID" id="29991078"/>
<gene>
    <name evidence="7" type="ORF">TGAM01_v208555</name>
</gene>
<evidence type="ECO:0000256" key="1">
    <source>
        <dbReference type="ARBA" id="ARBA00008682"/>
    </source>
</evidence>
<evidence type="ECO:0000259" key="5">
    <source>
        <dbReference type="PROSITE" id="PS50941"/>
    </source>
</evidence>
<evidence type="ECO:0000256" key="4">
    <source>
        <dbReference type="PROSITE-ProRule" id="PRU00261"/>
    </source>
</evidence>
<dbReference type="PROSITE" id="PS51910">
    <property type="entry name" value="GH18_2"/>
    <property type="match status" value="1"/>
</dbReference>
<dbReference type="Proteomes" id="UP000054821">
    <property type="component" value="Unassembled WGS sequence"/>
</dbReference>
<dbReference type="GO" id="GO:0005975">
    <property type="term" value="P:carbohydrate metabolic process"/>
    <property type="evidence" value="ECO:0007669"/>
    <property type="project" value="InterPro"/>
</dbReference>
<keyword evidence="8" id="KW-1185">Reference proteome</keyword>
<accession>A0A2P4ZEG2</accession>
<dbReference type="InterPro" id="IPR050314">
    <property type="entry name" value="Glycosyl_Hydrlase_18"/>
</dbReference>
<evidence type="ECO:0000313" key="7">
    <source>
        <dbReference type="EMBL" id="PON22666.1"/>
    </source>
</evidence>
<feature type="domain" description="Chitin-binding type-1" evidence="5">
    <location>
        <begin position="238"/>
        <end position="281"/>
    </location>
</feature>
<comment type="caution">
    <text evidence="7">The sequence shown here is derived from an EMBL/GenBank/DDBJ whole genome shotgun (WGS) entry which is preliminary data.</text>
</comment>
<feature type="domain" description="GH18" evidence="6">
    <location>
        <begin position="293"/>
        <end position="670"/>
    </location>
</feature>
<dbReference type="Pfam" id="PF00704">
    <property type="entry name" value="Glyco_hydro_18"/>
    <property type="match status" value="1"/>
</dbReference>
<feature type="disulfide bond" evidence="4">
    <location>
        <begin position="275"/>
        <end position="279"/>
    </location>
</feature>
<comment type="caution">
    <text evidence="4">Lacks conserved residue(s) required for the propagation of feature annotation.</text>
</comment>
<sequence>MGLFVLLALQKFPPKEQKLSGTLATARATLPLMVLRLGSWTTATAADIATAATAAAAAAAAVFTYIILSVWENDHFGTSELCNSGAGLKLLAILENEKDKQLPGGESVPSRRCFEMETVIIWLLQGPTSLISHSIELPSSWAREIVLVDCARLATMTTLLLSCHYSSSCAYGLRHTQSHHKWRETGIVEARLAGPGQSGYTCSKNQPCPNGACCGVSGWCGYGPTYCGKGCQSNCDAKAECGKFAPKAGQSCPLNVCCSEFGFCGTTSEFCGKGCQSNCHQPKSPGPPSNVQKRVVGYWEAWNTQHLCGTMEAGEIPANYLTHLNVAFGYITPDFRITNMDGVSPDVYERVGDIKARNPNLKLLIALGGWKFSDPGPWQSVFPAMVSTAANRAVFIKNALRFLENFGYDGLDWEYPGADDRGGTEKDGENYAMLFKELRAAIKASGRDYIVTFTAPTSYWYLRHFDLENMVPHVDWVNLMSYDLHGVWDGNNTIGKQVLAHTNLTEIDLSLDLFWRVGVQPSKIVLGLGFYGRSFSLKDPRCWKPGCAFSGPGDAGPCSGTAGILSFRGNFRLILIIVLGVNVLIELACKEITDVLRRTGATAYWDQKAAVKYLPYGKNSWISFDDAQTIQAKIDYANQLGLSGLMIWAVDLDNGQLDALRTISDPSIIGNDDTLFDLVDVRNIFPTQYLPPNGYTPKYGLVNFGGSLGSTNMDPSNGGFGFFLISGDSHVASPLTKRDSEPDPFEFRDCHGTKVALQSGISKARVACFSDDVEGCFRVMEQGIESTLVELPDHVGDLSLALDEAIDSLTRVDFLLDQYIPKRFDDRQPTSAVFDFYFDFNMGLVRRDTNNTSIRIDYSNVKGYWNSVVNSPGIQSRDLTRRFFAPSPVDWQKKYSSGGYSTFEDSKSFDISDDVQAPLLWQTAQDCPVDGSTLDEGIGAYIKGKLNAHFLYGFSMVASLDQGAFHIQESNGFLHVSGNTNFTYAVGGIGSLSISEAGKGNPAISDEVPVTLGGHAINAGNSADMATFEPFYQIQYGIATMNGTDIRSFGEDAVPFNGRLQTRILSDFGDSTLYFPISNAESDMSLAKRSKNNIVISKSDVLYNGLGNGGRIALSSIVTFGLKSRLLLGGQNIPLPIDLPNMSVSYNTMTEFTFSSEKEQELSCADYAVTPLAYQFQNNTKLARWNGDDLAEFAYDSQLLKDEKKCYNETDHSSLGGRGKLYGWGYSGGNSIDISTFLQDQNILNMFDNIQARFGCDSCVSCETDQKKRKKGKEDFCCGCVSMQYVYGYTDFDVTIDPPEDGDWIPGHQPRSEPEIDEEEEQLGKRVDGTATISPKTMKACGVTTTPYGLNQYPAFPADSTFQWDGIEHKRWDSISRYWGNASASCTNWAAGQLTVADDENTPAGVYRAKYQTEHVFEGQLISIFFNEWLDKGFLKRQNPMPSNPRPKVPCQLIEDYILDPNGPAWKLDGKDAPRVYAGLVFSYMNNPIIWGKFCDTYEALYDRFGDFDNWYARNGGPIAIPSLQDEWKAYMRAVLDTTVNNSRVAFDRLYALKRYVNIIAL</sequence>
<keyword evidence="3 4" id="KW-0147">Chitin-binding</keyword>
<feature type="disulfide bond" evidence="4">
    <location>
        <begin position="252"/>
        <end position="264"/>
    </location>
</feature>
<dbReference type="CDD" id="cd06922">
    <property type="entry name" value="ChtBD1_GH18_1"/>
    <property type="match status" value="1"/>
</dbReference>
<dbReference type="InterPro" id="IPR011583">
    <property type="entry name" value="Chitinase_II/V-like_cat"/>
</dbReference>
<dbReference type="InterPro" id="IPR018371">
    <property type="entry name" value="Chitin-binding_1_CS"/>
</dbReference>
<dbReference type="Gene3D" id="3.30.60.10">
    <property type="entry name" value="Endochitinase-like"/>
    <property type="match status" value="2"/>
</dbReference>
<dbReference type="InterPro" id="IPR036861">
    <property type="entry name" value="Endochitinase-like_sf"/>
</dbReference>
<dbReference type="PROSITE" id="PS00026">
    <property type="entry name" value="CHIT_BIND_I_1"/>
    <property type="match status" value="1"/>
</dbReference>
<feature type="disulfide bond" evidence="4">
    <location>
        <begin position="231"/>
        <end position="235"/>
    </location>
</feature>
<dbReference type="SUPFAM" id="SSF51445">
    <property type="entry name" value="(Trans)glycosidases"/>
    <property type="match status" value="1"/>
</dbReference>
<dbReference type="InterPro" id="IPR017853">
    <property type="entry name" value="GH"/>
</dbReference>
<dbReference type="Pfam" id="PF00187">
    <property type="entry name" value="Chitin_bind_1"/>
    <property type="match status" value="1"/>
</dbReference>
<evidence type="ECO:0000313" key="8">
    <source>
        <dbReference type="Proteomes" id="UP000054821"/>
    </source>
</evidence>
<organism evidence="7 8">
    <name type="scientific">Trichoderma gamsii</name>
    <dbReference type="NCBI Taxonomy" id="398673"/>
    <lineage>
        <taxon>Eukaryota</taxon>
        <taxon>Fungi</taxon>
        <taxon>Dikarya</taxon>
        <taxon>Ascomycota</taxon>
        <taxon>Pezizomycotina</taxon>
        <taxon>Sordariomycetes</taxon>
        <taxon>Hypocreomycetidae</taxon>
        <taxon>Hypocreales</taxon>
        <taxon>Hypocreaceae</taxon>
        <taxon>Trichoderma</taxon>
    </lineage>
</organism>
<evidence type="ECO:0000256" key="3">
    <source>
        <dbReference type="ARBA" id="ARBA00022669"/>
    </source>
</evidence>
<proteinExistence type="inferred from homology"/>
<dbReference type="Gene3D" id="3.10.50.10">
    <property type="match status" value="1"/>
</dbReference>
<evidence type="ECO:0000256" key="2">
    <source>
        <dbReference type="ARBA" id="ARBA00012729"/>
    </source>
</evidence>
<feature type="disulfide bond" evidence="4">
    <location>
        <begin position="213"/>
        <end position="227"/>
    </location>
</feature>
<dbReference type="PANTHER" id="PTHR11177:SF397">
    <property type="entry name" value="CHITINASE"/>
    <property type="match status" value="1"/>
</dbReference>